<evidence type="ECO:0000256" key="4">
    <source>
        <dbReference type="ARBA" id="ARBA00013346"/>
    </source>
</evidence>
<comment type="caution">
    <text evidence="12">The sequence shown here is derived from an EMBL/GenBank/DDBJ whole genome shotgun (WGS) entry which is preliminary data.</text>
</comment>
<evidence type="ECO:0000313" key="12">
    <source>
        <dbReference type="EMBL" id="MFF5294625.1"/>
    </source>
</evidence>
<dbReference type="PANTHER" id="PTHR11579:SF0">
    <property type="entry name" value="PROTEIN-L-ISOASPARTATE(D-ASPARTATE) O-METHYLTRANSFERASE"/>
    <property type="match status" value="1"/>
</dbReference>
<dbReference type="RefSeq" id="WP_020517716.1">
    <property type="nucleotide sequence ID" value="NZ_JBIAZU010000006.1"/>
</dbReference>
<reference evidence="12 13" key="1">
    <citation type="submission" date="2024-10" db="EMBL/GenBank/DDBJ databases">
        <title>The Natural Products Discovery Center: Release of the First 8490 Sequenced Strains for Exploring Actinobacteria Biosynthetic Diversity.</title>
        <authorList>
            <person name="Kalkreuter E."/>
            <person name="Kautsar S.A."/>
            <person name="Yang D."/>
            <person name="Bader C.D."/>
            <person name="Teijaro C.N."/>
            <person name="Fluegel L."/>
            <person name="Davis C.M."/>
            <person name="Simpson J.R."/>
            <person name="Lauterbach L."/>
            <person name="Steele A.D."/>
            <person name="Gui C."/>
            <person name="Meng S."/>
            <person name="Li G."/>
            <person name="Viehrig K."/>
            <person name="Ye F."/>
            <person name="Su P."/>
            <person name="Kiefer A.F."/>
            <person name="Nichols A."/>
            <person name="Cepeda A.J."/>
            <person name="Yan W."/>
            <person name="Fan B."/>
            <person name="Jiang Y."/>
            <person name="Adhikari A."/>
            <person name="Zheng C.-J."/>
            <person name="Schuster L."/>
            <person name="Cowan T.M."/>
            <person name="Smanski M.J."/>
            <person name="Chevrette M.G."/>
            <person name="De Carvalho L.P.S."/>
            <person name="Shen B."/>
        </authorList>
    </citation>
    <scope>NUCLEOTIDE SEQUENCE [LARGE SCALE GENOMIC DNA]</scope>
    <source>
        <strain evidence="12 13">NPDC000087</strain>
    </source>
</reference>
<evidence type="ECO:0000256" key="3">
    <source>
        <dbReference type="ARBA" id="ARBA00011890"/>
    </source>
</evidence>
<dbReference type="EMBL" id="JBIAZU010000006">
    <property type="protein sequence ID" value="MFF5294625.1"/>
    <property type="molecule type" value="Genomic_DNA"/>
</dbReference>
<evidence type="ECO:0000256" key="2">
    <source>
        <dbReference type="ARBA" id="ARBA00005369"/>
    </source>
</evidence>
<evidence type="ECO:0000256" key="8">
    <source>
        <dbReference type="ARBA" id="ARBA00022691"/>
    </source>
</evidence>
<dbReference type="SUPFAM" id="SSF53335">
    <property type="entry name" value="S-adenosyl-L-methionine-dependent methyltransferases"/>
    <property type="match status" value="1"/>
</dbReference>
<keyword evidence="6" id="KW-0489">Methyltransferase</keyword>
<proteinExistence type="inferred from homology"/>
<accession>A0ABW6WPZ7</accession>
<dbReference type="InterPro" id="IPR029063">
    <property type="entry name" value="SAM-dependent_MTases_sf"/>
</dbReference>
<dbReference type="Proteomes" id="UP001602245">
    <property type="component" value="Unassembled WGS sequence"/>
</dbReference>
<organism evidence="12 13">
    <name type="scientific">Paractinoplanes globisporus</name>
    <dbReference type="NCBI Taxonomy" id="113565"/>
    <lineage>
        <taxon>Bacteria</taxon>
        <taxon>Bacillati</taxon>
        <taxon>Actinomycetota</taxon>
        <taxon>Actinomycetes</taxon>
        <taxon>Micromonosporales</taxon>
        <taxon>Micromonosporaceae</taxon>
        <taxon>Paractinoplanes</taxon>
    </lineage>
</organism>
<evidence type="ECO:0000256" key="5">
    <source>
        <dbReference type="ARBA" id="ARBA00022490"/>
    </source>
</evidence>
<evidence type="ECO:0000256" key="1">
    <source>
        <dbReference type="ARBA" id="ARBA00004496"/>
    </source>
</evidence>
<keyword evidence="7" id="KW-0808">Transferase</keyword>
<evidence type="ECO:0000256" key="7">
    <source>
        <dbReference type="ARBA" id="ARBA00022679"/>
    </source>
</evidence>
<gene>
    <name evidence="12" type="ORF">ACFY35_34730</name>
</gene>
<evidence type="ECO:0000256" key="6">
    <source>
        <dbReference type="ARBA" id="ARBA00022603"/>
    </source>
</evidence>
<sequence length="363" mass="37842">MTGPRGDYVQQIRRAVELPPELAAAFAGVPREAFVPEGFQRRDGTWVRPADPEFLPTVYSDDVLVTKLDGKVPISSSSQPSLMAMMILALRVTPGLRILEIGAGTGYNAALLASLGATITSIDVQKDVAVKARSALARAGISSVRVEHGDGYTGEPGATFDRVIVTVGVGGVSPRWLAQLAPGGFVVAPVIHAGTHPILSVHGPADGPVTGVPVCASGFMLASGPLTAPHPGSFPAPVTADALGPLEPAAPARFDPPLDEPAYRDLWYAAGALTRRATHVVAPDHDHAHLGLVSSRTKGVVILPDGSVLAGPPDLVELATEVLDRWDAAGRPSMRSWQVRLALTGDRSAPIWAPSAWDLGAPE</sequence>
<keyword evidence="5" id="KW-0963">Cytoplasm</keyword>
<evidence type="ECO:0000256" key="10">
    <source>
        <dbReference type="ARBA" id="ARBA00031323"/>
    </source>
</evidence>
<keyword evidence="13" id="KW-1185">Reference proteome</keyword>
<protein>
    <recommendedName>
        <fullName evidence="4">Protein-L-isoaspartate O-methyltransferase</fullName>
        <ecNumber evidence="3">2.1.1.77</ecNumber>
    </recommendedName>
    <alternativeName>
        <fullName evidence="11">L-isoaspartyl protein carboxyl methyltransferase</fullName>
    </alternativeName>
    <alternativeName>
        <fullName evidence="9">Protein L-isoaspartyl methyltransferase</fullName>
    </alternativeName>
    <alternativeName>
        <fullName evidence="10">Protein-beta-aspartate methyltransferase</fullName>
    </alternativeName>
</protein>
<evidence type="ECO:0000256" key="11">
    <source>
        <dbReference type="ARBA" id="ARBA00031350"/>
    </source>
</evidence>
<evidence type="ECO:0000313" key="13">
    <source>
        <dbReference type="Proteomes" id="UP001602245"/>
    </source>
</evidence>
<name>A0ABW6WPZ7_9ACTN</name>
<dbReference type="PANTHER" id="PTHR11579">
    <property type="entry name" value="PROTEIN-L-ISOASPARTATE O-METHYLTRANSFERASE"/>
    <property type="match status" value="1"/>
</dbReference>
<dbReference type="CDD" id="cd02440">
    <property type="entry name" value="AdoMet_MTases"/>
    <property type="match status" value="1"/>
</dbReference>
<comment type="similarity">
    <text evidence="2">Belongs to the methyltransferase superfamily. L-isoaspartyl/D-aspartyl protein methyltransferase family.</text>
</comment>
<dbReference type="EC" id="2.1.1.77" evidence="3"/>
<dbReference type="Gene3D" id="3.40.50.150">
    <property type="entry name" value="Vaccinia Virus protein VP39"/>
    <property type="match status" value="1"/>
</dbReference>
<comment type="subcellular location">
    <subcellularLocation>
        <location evidence="1">Cytoplasm</location>
    </subcellularLocation>
</comment>
<dbReference type="Pfam" id="PF01135">
    <property type="entry name" value="PCMT"/>
    <property type="match status" value="1"/>
</dbReference>
<evidence type="ECO:0000256" key="9">
    <source>
        <dbReference type="ARBA" id="ARBA00030757"/>
    </source>
</evidence>
<dbReference type="InterPro" id="IPR000682">
    <property type="entry name" value="PCMT"/>
</dbReference>
<keyword evidence="8" id="KW-0949">S-adenosyl-L-methionine</keyword>